<dbReference type="Proteomes" id="UP000094622">
    <property type="component" value="Unassembled WGS sequence"/>
</dbReference>
<dbReference type="Gene3D" id="1.10.10.1330">
    <property type="entry name" value="RNA polymerase sigma-54 factor, core-binding domain"/>
    <property type="match status" value="1"/>
</dbReference>
<dbReference type="PANTHER" id="PTHR32248">
    <property type="entry name" value="RNA POLYMERASE SIGMA-54 FACTOR"/>
    <property type="match status" value="1"/>
</dbReference>
<proteinExistence type="predicted"/>
<dbReference type="GO" id="GO:0001216">
    <property type="term" value="F:DNA-binding transcription activator activity"/>
    <property type="evidence" value="ECO:0007669"/>
    <property type="project" value="InterPro"/>
</dbReference>
<accession>A0A1E3H1D2</accession>
<dbReference type="PIRSF" id="PIRSF000774">
    <property type="entry name" value="RpoN"/>
    <property type="match status" value="1"/>
</dbReference>
<protein>
    <submittedName>
        <fullName evidence="3">RNA polymerase sigma-54 factor 2</fullName>
    </submittedName>
</protein>
<dbReference type="AlphaFoldDB" id="A0A1E3H1D2"/>
<evidence type="ECO:0000256" key="1">
    <source>
        <dbReference type="SAM" id="MobiDB-lite"/>
    </source>
</evidence>
<feature type="compositionally biased region" description="Basic residues" evidence="1">
    <location>
        <begin position="331"/>
        <end position="343"/>
    </location>
</feature>
<dbReference type="EMBL" id="MCRJ01000094">
    <property type="protein sequence ID" value="ODN69371.1"/>
    <property type="molecule type" value="Genomic_DNA"/>
</dbReference>
<sequence>MALSARLELRHSQSLVMTPQLMQAIKLLQLSNMDLVAYVDAELERNPLLERTDGGEAPAADADERFETAPGAAAESSDWLETEGAPTGEAVSSVLDTDIDNVFPEDGPSERAETVDAGALAGDSWSGSSGRNGSGEDYNLESFVAGEISLHDHLAEQLMLAASDPVHRLIGRELIDAVDEAGYLRLEMEAFTERLGVTPALVEEVVAILHTFEPAGICARSLAECLALQLKDKNRYDPAMQALLAHIDLLARRDLAHLKRICKVDDEDLADMIREILALNPKPGNVFGHTVVQPVVPDVIVTPASDGGWAIELNSETLPRVLVNQPISPPCRRRPAATRRRPICRSACRPPTGWSRASTSARAPSSRSRPRSSASRTPSSPMAWSICGR</sequence>
<evidence type="ECO:0000313" key="3">
    <source>
        <dbReference type="EMBL" id="ODN69371.1"/>
    </source>
</evidence>
<reference evidence="3 4" key="1">
    <citation type="submission" date="2016-07" db="EMBL/GenBank/DDBJ databases">
        <title>Draft Genome Sequence of Methylobrevis pamukkalensis PK2.</title>
        <authorList>
            <person name="Vasilenko O.V."/>
            <person name="Doronina N.V."/>
            <person name="Shmareva M.N."/>
            <person name="Tarlachkov S.V."/>
            <person name="Mustakhimov I."/>
            <person name="Trotsenko Y.A."/>
        </authorList>
    </citation>
    <scope>NUCLEOTIDE SEQUENCE [LARGE SCALE GENOMIC DNA]</scope>
    <source>
        <strain evidence="3 4">PK2</strain>
    </source>
</reference>
<evidence type="ECO:0000259" key="2">
    <source>
        <dbReference type="Pfam" id="PF04963"/>
    </source>
</evidence>
<dbReference type="PATRIC" id="fig|1439726.3.peg.3491"/>
<feature type="domain" description="RNA polymerase sigma factor 54 core-binding" evidence="2">
    <location>
        <begin position="140"/>
        <end position="325"/>
    </location>
</feature>
<dbReference type="InterPro" id="IPR000394">
    <property type="entry name" value="RNA_pol_sigma_54"/>
</dbReference>
<dbReference type="Pfam" id="PF00309">
    <property type="entry name" value="Sigma54_AID"/>
    <property type="match status" value="1"/>
</dbReference>
<dbReference type="PANTHER" id="PTHR32248:SF4">
    <property type="entry name" value="RNA POLYMERASE SIGMA-54 FACTOR"/>
    <property type="match status" value="1"/>
</dbReference>
<comment type="caution">
    <text evidence="3">The sequence shown here is derived from an EMBL/GenBank/DDBJ whole genome shotgun (WGS) entry which is preliminary data.</text>
</comment>
<gene>
    <name evidence="3" type="primary">rpoN2_2</name>
    <name evidence="3" type="ORF">A6302_03322</name>
</gene>
<organism evidence="3 4">
    <name type="scientific">Methylobrevis pamukkalensis</name>
    <dbReference type="NCBI Taxonomy" id="1439726"/>
    <lineage>
        <taxon>Bacteria</taxon>
        <taxon>Pseudomonadati</taxon>
        <taxon>Pseudomonadota</taxon>
        <taxon>Alphaproteobacteria</taxon>
        <taxon>Hyphomicrobiales</taxon>
        <taxon>Pleomorphomonadaceae</taxon>
        <taxon>Methylobrevis</taxon>
    </lineage>
</organism>
<dbReference type="GO" id="GO:0016987">
    <property type="term" value="F:sigma factor activity"/>
    <property type="evidence" value="ECO:0007669"/>
    <property type="project" value="InterPro"/>
</dbReference>
<dbReference type="GO" id="GO:0006352">
    <property type="term" value="P:DNA-templated transcription initiation"/>
    <property type="evidence" value="ECO:0007669"/>
    <property type="project" value="InterPro"/>
</dbReference>
<feature type="compositionally biased region" description="Low complexity" evidence="1">
    <location>
        <begin position="355"/>
        <end position="381"/>
    </location>
</feature>
<name>A0A1E3H1D2_9HYPH</name>
<evidence type="ECO:0000313" key="4">
    <source>
        <dbReference type="Proteomes" id="UP000094622"/>
    </source>
</evidence>
<feature type="region of interest" description="Disordered" evidence="1">
    <location>
        <begin position="330"/>
        <end position="389"/>
    </location>
</feature>
<keyword evidence="4" id="KW-1185">Reference proteome</keyword>
<dbReference type="InterPro" id="IPR007046">
    <property type="entry name" value="RNA_pol_sigma_54_core-bd"/>
</dbReference>
<dbReference type="Pfam" id="PF04963">
    <property type="entry name" value="Sigma54_CBD"/>
    <property type="match status" value="1"/>
</dbReference>
<dbReference type="InterPro" id="IPR038709">
    <property type="entry name" value="RpoN_core-bd_sf"/>
</dbReference>
<dbReference type="GO" id="GO:0003677">
    <property type="term" value="F:DNA binding"/>
    <property type="evidence" value="ECO:0007669"/>
    <property type="project" value="InterPro"/>
</dbReference>